<gene>
    <name evidence="1" type="ORF">PAHAL_5G474300</name>
</gene>
<sequence>MAPTAFAGHTGGIGERGEQAELCSCSGNNCHPYCPPTSSDPNCRINPGSCWPAAARLGSNPTPRPA</sequence>
<reference evidence="1" key="1">
    <citation type="submission" date="2018-04" db="EMBL/GenBank/DDBJ databases">
        <title>WGS assembly of Panicum hallii.</title>
        <authorList>
            <person name="Lovell J."/>
            <person name="Jenkins J."/>
            <person name="Lowry D."/>
            <person name="Mamidi S."/>
            <person name="Sreedasyam A."/>
            <person name="Weng X."/>
            <person name="Barry K."/>
            <person name="Bonette J."/>
            <person name="Campitelli B."/>
            <person name="Daum C."/>
            <person name="Gordon S."/>
            <person name="Gould B."/>
            <person name="Lipzen A."/>
            <person name="Macqueen A."/>
            <person name="Palacio-Mejia J."/>
            <person name="Plott C."/>
            <person name="Shakirov E."/>
            <person name="Shu S."/>
            <person name="Yoshinaga Y."/>
            <person name="Zane M."/>
            <person name="Rokhsar D."/>
            <person name="Grimwood J."/>
            <person name="Schmutz J."/>
            <person name="Juenger T."/>
        </authorList>
    </citation>
    <scope>NUCLEOTIDE SEQUENCE [LARGE SCALE GENOMIC DNA]</scope>
    <source>
        <strain evidence="1">FIL2</strain>
    </source>
</reference>
<organism evidence="1">
    <name type="scientific">Panicum hallii</name>
    <dbReference type="NCBI Taxonomy" id="206008"/>
    <lineage>
        <taxon>Eukaryota</taxon>
        <taxon>Viridiplantae</taxon>
        <taxon>Streptophyta</taxon>
        <taxon>Embryophyta</taxon>
        <taxon>Tracheophyta</taxon>
        <taxon>Spermatophyta</taxon>
        <taxon>Magnoliopsida</taxon>
        <taxon>Liliopsida</taxon>
        <taxon>Poales</taxon>
        <taxon>Poaceae</taxon>
        <taxon>PACMAD clade</taxon>
        <taxon>Panicoideae</taxon>
        <taxon>Panicodae</taxon>
        <taxon>Paniceae</taxon>
        <taxon>Panicinae</taxon>
        <taxon>Panicum</taxon>
        <taxon>Panicum sect. Panicum</taxon>
    </lineage>
</organism>
<dbReference type="Proteomes" id="UP000243499">
    <property type="component" value="Chromosome 5"/>
</dbReference>
<accession>A0A2T8INR1</accession>
<name>A0A2T8INR1_9POAL</name>
<dbReference type="EMBL" id="CM008050">
    <property type="protein sequence ID" value="PVH39308.1"/>
    <property type="molecule type" value="Genomic_DNA"/>
</dbReference>
<protein>
    <submittedName>
        <fullName evidence="1">Uncharacterized protein</fullName>
    </submittedName>
</protein>
<dbReference type="Gramene" id="PVH39308">
    <property type="protein sequence ID" value="PVH39308"/>
    <property type="gene ID" value="PAHAL_5G474300"/>
</dbReference>
<dbReference type="AlphaFoldDB" id="A0A2T8INR1"/>
<proteinExistence type="predicted"/>
<evidence type="ECO:0000313" key="1">
    <source>
        <dbReference type="EMBL" id="PVH39308.1"/>
    </source>
</evidence>